<dbReference type="OrthoDB" id="5969272at2759"/>
<evidence type="ECO:0000313" key="3">
    <source>
        <dbReference type="Proteomes" id="UP000770661"/>
    </source>
</evidence>
<organism evidence="2 3">
    <name type="scientific">Chionoecetes opilio</name>
    <name type="common">Atlantic snow crab</name>
    <name type="synonym">Cancer opilio</name>
    <dbReference type="NCBI Taxonomy" id="41210"/>
    <lineage>
        <taxon>Eukaryota</taxon>
        <taxon>Metazoa</taxon>
        <taxon>Ecdysozoa</taxon>
        <taxon>Arthropoda</taxon>
        <taxon>Crustacea</taxon>
        <taxon>Multicrustacea</taxon>
        <taxon>Malacostraca</taxon>
        <taxon>Eumalacostraca</taxon>
        <taxon>Eucarida</taxon>
        <taxon>Decapoda</taxon>
        <taxon>Pleocyemata</taxon>
        <taxon>Brachyura</taxon>
        <taxon>Eubrachyura</taxon>
        <taxon>Majoidea</taxon>
        <taxon>Majidae</taxon>
        <taxon>Chionoecetes</taxon>
    </lineage>
</organism>
<name>A0A8J4XPD7_CHIOP</name>
<protein>
    <submittedName>
        <fullName evidence="2">Uncharacterized protein</fullName>
    </submittedName>
</protein>
<keyword evidence="3" id="KW-1185">Reference proteome</keyword>
<dbReference type="AlphaFoldDB" id="A0A8J4XPD7"/>
<evidence type="ECO:0000256" key="1">
    <source>
        <dbReference type="SAM" id="MobiDB-lite"/>
    </source>
</evidence>
<gene>
    <name evidence="2" type="ORF">GWK47_002358</name>
</gene>
<feature type="compositionally biased region" description="Low complexity" evidence="1">
    <location>
        <begin position="10"/>
        <end position="26"/>
    </location>
</feature>
<evidence type="ECO:0000313" key="2">
    <source>
        <dbReference type="EMBL" id="KAG0711238.1"/>
    </source>
</evidence>
<feature type="region of interest" description="Disordered" evidence="1">
    <location>
        <begin position="1"/>
        <end position="33"/>
    </location>
</feature>
<sequence>MATTVSIIHPRVLPSSRPSSRPGSSRLTTASSRPAVDEPYEICPYATFSMPPGIHVPPGSAGRGTLDYTLQFHTFGHQNVRGPKPRPAEGIRRPLWAAGGLTAAVDQRRCLRGDRVHLHPANASHLLCACGGGVGGRRKWKRWRRGRFTVDRRVSRTPVAVPAGCEASQGTRTRCLSGSASADFSFHPPDSAWSNDERPPSPRRPQHLPPPPQLPLTDSMPVHLLHHLTGPE</sequence>
<comment type="caution">
    <text evidence="2">The sequence shown here is derived from an EMBL/GenBank/DDBJ whole genome shotgun (WGS) entry which is preliminary data.</text>
</comment>
<feature type="region of interest" description="Disordered" evidence="1">
    <location>
        <begin position="186"/>
        <end position="223"/>
    </location>
</feature>
<accession>A0A8J4XPD7</accession>
<proteinExistence type="predicted"/>
<dbReference type="EMBL" id="JACEEZ010023494">
    <property type="protein sequence ID" value="KAG0711238.1"/>
    <property type="molecule type" value="Genomic_DNA"/>
</dbReference>
<dbReference type="Proteomes" id="UP000770661">
    <property type="component" value="Unassembled WGS sequence"/>
</dbReference>
<reference evidence="2" key="1">
    <citation type="submission" date="2020-07" db="EMBL/GenBank/DDBJ databases">
        <title>The High-quality genome of the commercially important snow crab, Chionoecetes opilio.</title>
        <authorList>
            <person name="Jeong J.-H."/>
            <person name="Ryu S."/>
        </authorList>
    </citation>
    <scope>NUCLEOTIDE SEQUENCE</scope>
    <source>
        <strain evidence="2">MADBK_172401_WGS</strain>
        <tissue evidence="2">Digestive gland</tissue>
    </source>
</reference>